<dbReference type="PRINTS" id="PR00463">
    <property type="entry name" value="EP450I"/>
</dbReference>
<dbReference type="PANTHER" id="PTHR24293:SF0">
    <property type="entry name" value="CYP46A1 PROTEIN-RELATED"/>
    <property type="match status" value="1"/>
</dbReference>
<comment type="caution">
    <text evidence="4">The sequence shown here is derived from an EMBL/GenBank/DDBJ whole genome shotgun (WGS) entry which is preliminary data.</text>
</comment>
<dbReference type="PRINTS" id="PR00385">
    <property type="entry name" value="P450"/>
</dbReference>
<evidence type="ECO:0000313" key="5">
    <source>
        <dbReference type="Proteomes" id="UP000749559"/>
    </source>
</evidence>
<dbReference type="InterPro" id="IPR017972">
    <property type="entry name" value="Cyt_P450_CS"/>
</dbReference>
<dbReference type="InterPro" id="IPR036396">
    <property type="entry name" value="Cyt_P450_sf"/>
</dbReference>
<gene>
    <name evidence="4" type="ORF">OFUS_LOCUS16052</name>
</gene>
<comment type="similarity">
    <text evidence="1 3">Belongs to the cytochrome P450 family.</text>
</comment>
<protein>
    <submittedName>
        <fullName evidence="4">Uncharacterized protein</fullName>
    </submittedName>
</protein>
<keyword evidence="2 3" id="KW-0349">Heme</keyword>
<keyword evidence="2 3" id="KW-0408">Iron</keyword>
<sequence length="534" mass="61448">MIGRLSLFLLAAPLVTLTTFLMIYTFYIFYRRRKFAHIPAPKLDNCILGHLPSLVRVCKENQFERYPLIRKWCKEHGPVIVLWVLHREIVCIIHPSAVKELLLKHPKCPQTYGTLVSAFGTRIFGNSLVTNVNHTDWKVMRKSINPAFSTRSLKSMMEVLNKQADDFTSELSKLADGKTQVCMLDHFGAVTLDVIGKVAFNMDINASYGEATVFQDCVSTIIDAVVMVYRKPLGNWDPRLKTFRQTLNKSIEKLRETAKQLFRKRQEEIADGKDVPVDVITLLLQAQERHGWFTEERLLDEFVTIFIAGQETTATALTALLVELGRNPHALQRLQEEVDSIMDNEDDYITYEQLSEFDYLWMCLKETMRIWPPAPATMRSLKHETVLDGHKLPEGTKCLIPFWVLHMNDEYFPEPFKFKPERFEKQKSVPWTYLPFSGGPRNCIGQMLSQIEAKVIIAKFFKKFNFELTPNQSFAPTEVATIRPKDGGLCTLTLRKNDDTTLSNKVVERDIDCEATISKNITNRLMRKNSQQGQ</sequence>
<comment type="cofactor">
    <cofactor evidence="2">
        <name>heme</name>
        <dbReference type="ChEBI" id="CHEBI:30413"/>
    </cofactor>
</comment>
<dbReference type="InterPro" id="IPR002401">
    <property type="entry name" value="Cyt_P450_E_grp-I"/>
</dbReference>
<dbReference type="InterPro" id="IPR001128">
    <property type="entry name" value="Cyt_P450"/>
</dbReference>
<name>A0A8J1XXN3_OWEFU</name>
<dbReference type="InterPro" id="IPR039983">
    <property type="entry name" value="CYP46A1"/>
</dbReference>
<keyword evidence="3" id="KW-0560">Oxidoreductase</keyword>
<evidence type="ECO:0000256" key="3">
    <source>
        <dbReference type="RuleBase" id="RU000461"/>
    </source>
</evidence>
<dbReference type="AlphaFoldDB" id="A0A8J1XXN3"/>
<dbReference type="SUPFAM" id="SSF48264">
    <property type="entry name" value="Cytochrome P450"/>
    <property type="match status" value="1"/>
</dbReference>
<dbReference type="GO" id="GO:0005506">
    <property type="term" value="F:iron ion binding"/>
    <property type="evidence" value="ECO:0007669"/>
    <property type="project" value="InterPro"/>
</dbReference>
<dbReference type="OrthoDB" id="6065449at2759"/>
<dbReference type="GO" id="GO:0033781">
    <property type="term" value="F:cholesterol 24-hydroxylase activity"/>
    <property type="evidence" value="ECO:0007669"/>
    <property type="project" value="InterPro"/>
</dbReference>
<accession>A0A8J1XXN3</accession>
<keyword evidence="5" id="KW-1185">Reference proteome</keyword>
<dbReference type="Pfam" id="PF00067">
    <property type="entry name" value="p450"/>
    <property type="match status" value="1"/>
</dbReference>
<keyword evidence="3" id="KW-0503">Monooxygenase</keyword>
<dbReference type="GO" id="GO:0020037">
    <property type="term" value="F:heme binding"/>
    <property type="evidence" value="ECO:0007669"/>
    <property type="project" value="InterPro"/>
</dbReference>
<dbReference type="PROSITE" id="PS00086">
    <property type="entry name" value="CYTOCHROME_P450"/>
    <property type="match status" value="1"/>
</dbReference>
<organism evidence="4 5">
    <name type="scientific">Owenia fusiformis</name>
    <name type="common">Polychaete worm</name>
    <dbReference type="NCBI Taxonomy" id="6347"/>
    <lineage>
        <taxon>Eukaryota</taxon>
        <taxon>Metazoa</taxon>
        <taxon>Spiralia</taxon>
        <taxon>Lophotrochozoa</taxon>
        <taxon>Annelida</taxon>
        <taxon>Polychaeta</taxon>
        <taxon>Sedentaria</taxon>
        <taxon>Canalipalpata</taxon>
        <taxon>Sabellida</taxon>
        <taxon>Oweniida</taxon>
        <taxon>Oweniidae</taxon>
        <taxon>Owenia</taxon>
    </lineage>
</organism>
<dbReference type="GO" id="GO:0006707">
    <property type="term" value="P:cholesterol catabolic process"/>
    <property type="evidence" value="ECO:0007669"/>
    <property type="project" value="InterPro"/>
</dbReference>
<dbReference type="Gene3D" id="1.10.630.10">
    <property type="entry name" value="Cytochrome P450"/>
    <property type="match status" value="1"/>
</dbReference>
<evidence type="ECO:0000313" key="4">
    <source>
        <dbReference type="EMBL" id="CAH1790897.1"/>
    </source>
</evidence>
<dbReference type="EMBL" id="CAIIXF020000008">
    <property type="protein sequence ID" value="CAH1790897.1"/>
    <property type="molecule type" value="Genomic_DNA"/>
</dbReference>
<evidence type="ECO:0000256" key="1">
    <source>
        <dbReference type="ARBA" id="ARBA00010617"/>
    </source>
</evidence>
<feature type="binding site" description="axial binding residue" evidence="2">
    <location>
        <position position="443"/>
    </location>
    <ligand>
        <name>heme</name>
        <dbReference type="ChEBI" id="CHEBI:30413"/>
    </ligand>
    <ligandPart>
        <name>Fe</name>
        <dbReference type="ChEBI" id="CHEBI:18248"/>
    </ligandPart>
</feature>
<dbReference type="Proteomes" id="UP000749559">
    <property type="component" value="Unassembled WGS sequence"/>
</dbReference>
<evidence type="ECO:0000256" key="2">
    <source>
        <dbReference type="PIRSR" id="PIRSR602401-1"/>
    </source>
</evidence>
<keyword evidence="2 3" id="KW-0479">Metal-binding</keyword>
<dbReference type="PANTHER" id="PTHR24293">
    <property type="entry name" value="CYTOCHROME P450 FAMILY 46 SUBFAMILY A"/>
    <property type="match status" value="1"/>
</dbReference>
<proteinExistence type="inferred from homology"/>
<reference evidence="4" key="1">
    <citation type="submission" date="2022-03" db="EMBL/GenBank/DDBJ databases">
        <authorList>
            <person name="Martin C."/>
        </authorList>
    </citation>
    <scope>NUCLEOTIDE SEQUENCE</scope>
</reference>